<dbReference type="Gene3D" id="3.90.190.20">
    <property type="entry name" value="Mur ligase, C-terminal domain"/>
    <property type="match status" value="1"/>
</dbReference>
<dbReference type="InterPro" id="IPR004101">
    <property type="entry name" value="Mur_ligase_C"/>
</dbReference>
<comment type="function">
    <text evidence="14">Cell wall formation.</text>
</comment>
<dbReference type="InterPro" id="IPR005758">
    <property type="entry name" value="UDP-N-AcMur_Ala_ligase_MurC"/>
</dbReference>
<dbReference type="InterPro" id="IPR036565">
    <property type="entry name" value="Mur-like_cat_sf"/>
</dbReference>
<evidence type="ECO:0000256" key="1">
    <source>
        <dbReference type="ARBA" id="ARBA00004496"/>
    </source>
</evidence>
<evidence type="ECO:0000256" key="14">
    <source>
        <dbReference type="HAMAP-Rule" id="MF_00046"/>
    </source>
</evidence>
<sequence>MKHKVKNIHFVGVGGSGMSGIAEVLCNLGFSVSGSDLAESATTRRLQAQGVKVMIGHAADNLQQADAIVTSTAVRSDNPEVLAARARQIPVVPRAQMLAELMRLKQGVAIAGTHGKTTTTSLVTSILAEGGLDPTYVIGGRLNSAGANAKLGSGDFIVAEADESDASFLLLTPVISVITNIDADHMETYGHDFSRLRQAFVEFLQRLPFYGVAVLCVDDPHVREIIPFVSKQIVRYGTDESAHVRAENIRAVGAQMHFDCVRRNGVVTRMPVVLNSPGMHNVLNALAAIAVATELGVSDAAIQKGLAEFHGVGRRFQRYGEVPLPSGGSFTLVDDYGHHPVEMAATLAAARGAFPGRRLVLAFQPHRYTRTRDCFEDFVSVLGTADALLLAEVYAAGEAPLVAADGRSLARALRVAGKIEPLFVEDIADMPARVFENARDGDVVLTMGAGSIGAVPGKITAQTE</sequence>
<comment type="subcellular location">
    <subcellularLocation>
        <location evidence="1 14">Cytoplasm</location>
    </subcellularLocation>
</comment>
<keyword evidence="11 14" id="KW-0131">Cell cycle</keyword>
<keyword evidence="7 14" id="KW-0547">Nucleotide-binding</keyword>
<dbReference type="InterPro" id="IPR036615">
    <property type="entry name" value="Mur_ligase_C_dom_sf"/>
</dbReference>
<evidence type="ECO:0000256" key="10">
    <source>
        <dbReference type="ARBA" id="ARBA00022984"/>
    </source>
</evidence>
<organism evidence="18 19">
    <name type="scientific">Uliginosibacterium silvisoli</name>
    <dbReference type="NCBI Taxonomy" id="3114758"/>
    <lineage>
        <taxon>Bacteria</taxon>
        <taxon>Pseudomonadati</taxon>
        <taxon>Pseudomonadota</taxon>
        <taxon>Betaproteobacteria</taxon>
        <taxon>Rhodocyclales</taxon>
        <taxon>Zoogloeaceae</taxon>
        <taxon>Uliginosibacterium</taxon>
    </lineage>
</organism>
<keyword evidence="6 14" id="KW-0132">Cell division</keyword>
<keyword evidence="4 14" id="KW-0963">Cytoplasm</keyword>
<evidence type="ECO:0000256" key="8">
    <source>
        <dbReference type="ARBA" id="ARBA00022840"/>
    </source>
</evidence>
<keyword evidence="8 14" id="KW-0067">ATP-binding</keyword>
<evidence type="ECO:0000313" key="18">
    <source>
        <dbReference type="EMBL" id="MEC5386057.1"/>
    </source>
</evidence>
<dbReference type="SUPFAM" id="SSF51984">
    <property type="entry name" value="MurCD N-terminal domain"/>
    <property type="match status" value="1"/>
</dbReference>
<dbReference type="NCBIfam" id="TIGR01082">
    <property type="entry name" value="murC"/>
    <property type="match status" value="1"/>
</dbReference>
<evidence type="ECO:0000256" key="11">
    <source>
        <dbReference type="ARBA" id="ARBA00023306"/>
    </source>
</evidence>
<keyword evidence="9 14" id="KW-0133">Cell shape</keyword>
<protein>
    <recommendedName>
        <fullName evidence="3 14">UDP-N-acetylmuramate--L-alanine ligase</fullName>
        <ecNumber evidence="3 14">6.3.2.8</ecNumber>
    </recommendedName>
    <alternativeName>
        <fullName evidence="14">UDP-N-acetylmuramoyl-L-alanine synthetase</fullName>
    </alternativeName>
</protein>
<dbReference type="Pfam" id="PF01225">
    <property type="entry name" value="Mur_ligase"/>
    <property type="match status" value="1"/>
</dbReference>
<feature type="domain" description="Mur ligase C-terminal" evidence="16">
    <location>
        <begin position="314"/>
        <end position="450"/>
    </location>
</feature>
<dbReference type="Gene3D" id="3.40.1190.10">
    <property type="entry name" value="Mur-like, catalytic domain"/>
    <property type="match status" value="1"/>
</dbReference>
<evidence type="ECO:0000256" key="13">
    <source>
        <dbReference type="ARBA" id="ARBA00047833"/>
    </source>
</evidence>
<dbReference type="InterPro" id="IPR050061">
    <property type="entry name" value="MurCDEF_pg_biosynth"/>
</dbReference>
<evidence type="ECO:0000259" key="15">
    <source>
        <dbReference type="Pfam" id="PF01225"/>
    </source>
</evidence>
<dbReference type="EMBL" id="JAYXHS010000002">
    <property type="protein sequence ID" value="MEC5386057.1"/>
    <property type="molecule type" value="Genomic_DNA"/>
</dbReference>
<name>A0ABU6K2B4_9RHOO</name>
<keyword evidence="10 14" id="KW-0573">Peptidoglycan synthesis</keyword>
<dbReference type="Pfam" id="PF08245">
    <property type="entry name" value="Mur_ligase_M"/>
    <property type="match status" value="1"/>
</dbReference>
<evidence type="ECO:0000256" key="4">
    <source>
        <dbReference type="ARBA" id="ARBA00022490"/>
    </source>
</evidence>
<evidence type="ECO:0000259" key="16">
    <source>
        <dbReference type="Pfam" id="PF02875"/>
    </source>
</evidence>
<dbReference type="InterPro" id="IPR013221">
    <property type="entry name" value="Mur_ligase_cen"/>
</dbReference>
<comment type="similarity">
    <text evidence="14">Belongs to the MurCDEF family.</text>
</comment>
<dbReference type="GO" id="GO:0008763">
    <property type="term" value="F:UDP-N-acetylmuramate-L-alanine ligase activity"/>
    <property type="evidence" value="ECO:0007669"/>
    <property type="project" value="UniProtKB-EC"/>
</dbReference>
<dbReference type="SUPFAM" id="SSF53623">
    <property type="entry name" value="MurD-like peptide ligases, catalytic domain"/>
    <property type="match status" value="1"/>
</dbReference>
<dbReference type="Pfam" id="PF02875">
    <property type="entry name" value="Mur_ligase_C"/>
    <property type="match status" value="1"/>
</dbReference>
<comment type="pathway">
    <text evidence="2 14">Cell wall biogenesis; peptidoglycan biosynthesis.</text>
</comment>
<evidence type="ECO:0000256" key="9">
    <source>
        <dbReference type="ARBA" id="ARBA00022960"/>
    </source>
</evidence>
<evidence type="ECO:0000256" key="6">
    <source>
        <dbReference type="ARBA" id="ARBA00022618"/>
    </source>
</evidence>
<dbReference type="RefSeq" id="WP_327599035.1">
    <property type="nucleotide sequence ID" value="NZ_JAYXHS010000002.1"/>
</dbReference>
<keyword evidence="19" id="KW-1185">Reference proteome</keyword>
<keyword evidence="12 14" id="KW-0961">Cell wall biogenesis/degradation</keyword>
<evidence type="ECO:0000256" key="2">
    <source>
        <dbReference type="ARBA" id="ARBA00004752"/>
    </source>
</evidence>
<evidence type="ECO:0000256" key="3">
    <source>
        <dbReference type="ARBA" id="ARBA00012211"/>
    </source>
</evidence>
<evidence type="ECO:0000256" key="12">
    <source>
        <dbReference type="ARBA" id="ARBA00023316"/>
    </source>
</evidence>
<dbReference type="HAMAP" id="MF_00046">
    <property type="entry name" value="MurC"/>
    <property type="match status" value="1"/>
</dbReference>
<accession>A0ABU6K2B4</accession>
<dbReference type="EC" id="6.3.2.8" evidence="3 14"/>
<comment type="caution">
    <text evidence="18">The sequence shown here is derived from an EMBL/GenBank/DDBJ whole genome shotgun (WGS) entry which is preliminary data.</text>
</comment>
<evidence type="ECO:0000256" key="7">
    <source>
        <dbReference type="ARBA" id="ARBA00022741"/>
    </source>
</evidence>
<feature type="domain" description="Mur ligase central" evidence="17">
    <location>
        <begin position="110"/>
        <end position="292"/>
    </location>
</feature>
<dbReference type="Gene3D" id="3.40.50.720">
    <property type="entry name" value="NAD(P)-binding Rossmann-like Domain"/>
    <property type="match status" value="1"/>
</dbReference>
<dbReference type="InterPro" id="IPR000713">
    <property type="entry name" value="Mur_ligase_N"/>
</dbReference>
<gene>
    <name evidence="14 18" type="primary">murC</name>
    <name evidence="18" type="ORF">VVD49_09995</name>
</gene>
<keyword evidence="5 14" id="KW-0436">Ligase</keyword>
<evidence type="ECO:0000313" key="19">
    <source>
        <dbReference type="Proteomes" id="UP001331561"/>
    </source>
</evidence>
<proteinExistence type="inferred from homology"/>
<dbReference type="SUPFAM" id="SSF53244">
    <property type="entry name" value="MurD-like peptide ligases, peptide-binding domain"/>
    <property type="match status" value="1"/>
</dbReference>
<reference evidence="18 19" key="1">
    <citation type="submission" date="2024-01" db="EMBL/GenBank/DDBJ databases">
        <title>Uliginosibacterium soil sp. nov.</title>
        <authorList>
            <person name="Lv Y."/>
        </authorList>
    </citation>
    <scope>NUCLEOTIDE SEQUENCE [LARGE SCALE GENOMIC DNA]</scope>
    <source>
        <strain evidence="18 19">H3</strain>
    </source>
</reference>
<evidence type="ECO:0000259" key="17">
    <source>
        <dbReference type="Pfam" id="PF08245"/>
    </source>
</evidence>
<comment type="catalytic activity">
    <reaction evidence="13 14">
        <text>UDP-N-acetyl-alpha-D-muramate + L-alanine + ATP = UDP-N-acetyl-alpha-D-muramoyl-L-alanine + ADP + phosphate + H(+)</text>
        <dbReference type="Rhea" id="RHEA:23372"/>
        <dbReference type="ChEBI" id="CHEBI:15378"/>
        <dbReference type="ChEBI" id="CHEBI:30616"/>
        <dbReference type="ChEBI" id="CHEBI:43474"/>
        <dbReference type="ChEBI" id="CHEBI:57972"/>
        <dbReference type="ChEBI" id="CHEBI:70757"/>
        <dbReference type="ChEBI" id="CHEBI:83898"/>
        <dbReference type="ChEBI" id="CHEBI:456216"/>
        <dbReference type="EC" id="6.3.2.8"/>
    </reaction>
</comment>
<feature type="binding site" evidence="14">
    <location>
        <begin position="112"/>
        <end position="118"/>
    </location>
    <ligand>
        <name>ATP</name>
        <dbReference type="ChEBI" id="CHEBI:30616"/>
    </ligand>
</feature>
<dbReference type="PANTHER" id="PTHR43445">
    <property type="entry name" value="UDP-N-ACETYLMURAMATE--L-ALANINE LIGASE-RELATED"/>
    <property type="match status" value="1"/>
</dbReference>
<evidence type="ECO:0000256" key="5">
    <source>
        <dbReference type="ARBA" id="ARBA00022598"/>
    </source>
</evidence>
<feature type="domain" description="Mur ligase N-terminal catalytic" evidence="15">
    <location>
        <begin position="7"/>
        <end position="105"/>
    </location>
</feature>
<dbReference type="Proteomes" id="UP001331561">
    <property type="component" value="Unassembled WGS sequence"/>
</dbReference>
<dbReference type="PANTHER" id="PTHR43445:SF3">
    <property type="entry name" value="UDP-N-ACETYLMURAMATE--L-ALANINE LIGASE"/>
    <property type="match status" value="1"/>
</dbReference>